<dbReference type="PANTHER" id="PTHR21137">
    <property type="entry name" value="ODORANT RECEPTOR"/>
    <property type="match status" value="1"/>
</dbReference>
<keyword evidence="3" id="KW-0716">Sensory transduction</keyword>
<comment type="subcellular location">
    <subcellularLocation>
        <location evidence="1">Cell membrane</location>
        <topology evidence="1">Multi-pass membrane protein</topology>
    </subcellularLocation>
</comment>
<sequence>MVHITMGSFVVVQVARVVHIGTLEVVIEQSSLIGATILMIIKHGNYILNAEKLKSLLNDMSEDWAIDRLKQEFSIMTTYANRGSILAMFYFVNACICAFLFLQLPWTMRLVHLIKPHNTSPPMLYTVPAYYFVEDDLKYYYYIQIYLGLAIYVVLIVFISCDTCYMVLVQHACGLLTVAGYRFKNAINEFSFNTKISEKKVKETYDRVRFSIQGHQRAIMSVLASVSNCYNQGQL</sequence>
<evidence type="ECO:0000256" key="2">
    <source>
        <dbReference type="ARBA" id="ARBA00022475"/>
    </source>
</evidence>
<keyword evidence="9" id="KW-0807">Transducer</keyword>
<dbReference type="GO" id="GO:0005886">
    <property type="term" value="C:plasma membrane"/>
    <property type="evidence" value="ECO:0007669"/>
    <property type="project" value="UniProtKB-SubCell"/>
</dbReference>
<dbReference type="InterPro" id="IPR004117">
    <property type="entry name" value="7tm6_olfct_rcpt"/>
</dbReference>
<dbReference type="Proteomes" id="UP000835206">
    <property type="component" value="Chromosome 10"/>
</dbReference>
<evidence type="ECO:0000313" key="12">
    <source>
        <dbReference type="RefSeq" id="XP_048265413.1"/>
    </source>
</evidence>
<accession>A0A9C6W6N6</accession>
<evidence type="ECO:0000256" key="4">
    <source>
        <dbReference type="ARBA" id="ARBA00022692"/>
    </source>
</evidence>
<dbReference type="KEGG" id="bter:100649868"/>
<dbReference type="GO" id="GO:0007165">
    <property type="term" value="P:signal transduction"/>
    <property type="evidence" value="ECO:0007669"/>
    <property type="project" value="UniProtKB-KW"/>
</dbReference>
<dbReference type="GO" id="GO:0005549">
    <property type="term" value="F:odorant binding"/>
    <property type="evidence" value="ECO:0007669"/>
    <property type="project" value="InterPro"/>
</dbReference>
<dbReference type="GO" id="GO:0004984">
    <property type="term" value="F:olfactory receptor activity"/>
    <property type="evidence" value="ECO:0007669"/>
    <property type="project" value="InterPro"/>
</dbReference>
<name>A0A9C6W6N6_BOMTE</name>
<evidence type="ECO:0000256" key="10">
    <source>
        <dbReference type="SAM" id="Phobius"/>
    </source>
</evidence>
<evidence type="ECO:0000313" key="11">
    <source>
        <dbReference type="Proteomes" id="UP000835206"/>
    </source>
</evidence>
<keyword evidence="2" id="KW-1003">Cell membrane</keyword>
<evidence type="ECO:0000256" key="7">
    <source>
        <dbReference type="ARBA" id="ARBA00023136"/>
    </source>
</evidence>
<evidence type="ECO:0000256" key="8">
    <source>
        <dbReference type="ARBA" id="ARBA00023170"/>
    </source>
</evidence>
<keyword evidence="5" id="KW-0552">Olfaction</keyword>
<evidence type="ECO:0000256" key="9">
    <source>
        <dbReference type="ARBA" id="ARBA00023224"/>
    </source>
</evidence>
<proteinExistence type="predicted"/>
<dbReference type="PANTHER" id="PTHR21137:SF35">
    <property type="entry name" value="ODORANT RECEPTOR 19A-RELATED"/>
    <property type="match status" value="1"/>
</dbReference>
<keyword evidence="7 10" id="KW-0472">Membrane</keyword>
<dbReference type="RefSeq" id="XP_048265413.1">
    <property type="nucleotide sequence ID" value="XM_048409456.1"/>
</dbReference>
<feature type="transmembrane region" description="Helical" evidence="10">
    <location>
        <begin position="85"/>
        <end position="106"/>
    </location>
</feature>
<evidence type="ECO:0000256" key="1">
    <source>
        <dbReference type="ARBA" id="ARBA00004651"/>
    </source>
</evidence>
<reference evidence="12" key="1">
    <citation type="submission" date="2025-08" db="UniProtKB">
        <authorList>
            <consortium name="RefSeq"/>
        </authorList>
    </citation>
    <scope>IDENTIFICATION</scope>
</reference>
<gene>
    <name evidence="12" type="primary">LOC100649868</name>
</gene>
<keyword evidence="11" id="KW-1185">Reference proteome</keyword>
<dbReference type="OrthoDB" id="7699053at2759"/>
<organism evidence="11 12">
    <name type="scientific">Bombus terrestris</name>
    <name type="common">Buff-tailed bumblebee</name>
    <name type="synonym">Apis terrestris</name>
    <dbReference type="NCBI Taxonomy" id="30195"/>
    <lineage>
        <taxon>Eukaryota</taxon>
        <taxon>Metazoa</taxon>
        <taxon>Ecdysozoa</taxon>
        <taxon>Arthropoda</taxon>
        <taxon>Hexapoda</taxon>
        <taxon>Insecta</taxon>
        <taxon>Pterygota</taxon>
        <taxon>Neoptera</taxon>
        <taxon>Endopterygota</taxon>
        <taxon>Hymenoptera</taxon>
        <taxon>Apocrita</taxon>
        <taxon>Aculeata</taxon>
        <taxon>Apoidea</taxon>
        <taxon>Anthophila</taxon>
        <taxon>Apidae</taxon>
        <taxon>Bombus</taxon>
        <taxon>Bombus</taxon>
    </lineage>
</organism>
<keyword evidence="8" id="KW-0675">Receptor</keyword>
<dbReference type="Pfam" id="PF02949">
    <property type="entry name" value="7tm_6"/>
    <property type="match status" value="1"/>
</dbReference>
<feature type="transmembrane region" description="Helical" evidence="10">
    <location>
        <begin position="139"/>
        <end position="161"/>
    </location>
</feature>
<keyword evidence="6 10" id="KW-1133">Transmembrane helix</keyword>
<evidence type="ECO:0000256" key="3">
    <source>
        <dbReference type="ARBA" id="ARBA00022606"/>
    </source>
</evidence>
<dbReference type="GeneID" id="100649868"/>
<keyword evidence="4 10" id="KW-0812">Transmembrane</keyword>
<dbReference type="AlphaFoldDB" id="A0A9C6W6N6"/>
<evidence type="ECO:0000256" key="6">
    <source>
        <dbReference type="ARBA" id="ARBA00022989"/>
    </source>
</evidence>
<protein>
    <submittedName>
        <fullName evidence="12">Uncharacterized protein LOC100649868</fullName>
    </submittedName>
</protein>
<evidence type="ECO:0000256" key="5">
    <source>
        <dbReference type="ARBA" id="ARBA00022725"/>
    </source>
</evidence>